<dbReference type="InterPro" id="IPR001387">
    <property type="entry name" value="Cro/C1-type_HTH"/>
</dbReference>
<dbReference type="Proteomes" id="UP001597110">
    <property type="component" value="Unassembled WGS sequence"/>
</dbReference>
<reference evidence="2" key="1">
    <citation type="journal article" date="2019" name="Int. J. Syst. Evol. Microbiol.">
        <title>The Global Catalogue of Microorganisms (GCM) 10K type strain sequencing project: providing services to taxonomists for standard genome sequencing and annotation.</title>
        <authorList>
            <consortium name="The Broad Institute Genomics Platform"/>
            <consortium name="The Broad Institute Genome Sequencing Center for Infectious Disease"/>
            <person name="Wu L."/>
            <person name="Ma J."/>
        </authorList>
    </citation>
    <scope>NUCLEOTIDE SEQUENCE [LARGE SCALE GENOMIC DNA]</scope>
    <source>
        <strain evidence="2">CCUG 55585</strain>
    </source>
</reference>
<sequence length="400" mass="44297">MPSPSNQRFSQLLSAHMRRIRASAGSVATEIGMSRESVNNWRNGDAMPSGKHRDRVVACATYLRLTEAETNALLDAAGFDPEYPAQQAVAEGPFAATVRETFERMDRLMPYPILMLLSQAHWGQPPFRDAFIAEAARRFGATSVLHLQPPYSLAVEPAEYFRAIGEQCGLADVDSDHAFEAALRRRLAGGERVFCLVSRFEQGDPALREMLAGVLRSLSETHSGRLHLLLCGGEALADLKYQGGELSLLNIADVQVWPEMDAATLRALLRQESGDAIDDATASRLLRLSGGHPALLDAAQRMLRSEPGIDDATATARLAEHALLWQALLPLVERDEDRTRLQSLLDTDRLGRARPYLIDPLLRRLYWSNLLAPRDEADGRWLAWRCEAVRLAARSVLVDA</sequence>
<evidence type="ECO:0000313" key="1">
    <source>
        <dbReference type="EMBL" id="MFD0727450.1"/>
    </source>
</evidence>
<gene>
    <name evidence="1" type="ORF">ACFQ0E_17790</name>
</gene>
<dbReference type="RefSeq" id="WP_386826128.1">
    <property type="nucleotide sequence ID" value="NZ_JBHTIF010000005.1"/>
</dbReference>
<keyword evidence="2" id="KW-1185">Reference proteome</keyword>
<protein>
    <recommendedName>
        <fullName evidence="3">HTH cro/C1-type domain-containing protein</fullName>
    </recommendedName>
</protein>
<evidence type="ECO:0008006" key="3">
    <source>
        <dbReference type="Google" id="ProtNLM"/>
    </source>
</evidence>
<evidence type="ECO:0000313" key="2">
    <source>
        <dbReference type="Proteomes" id="UP001597110"/>
    </source>
</evidence>
<comment type="caution">
    <text evidence="1">The sequence shown here is derived from an EMBL/GenBank/DDBJ whole genome shotgun (WGS) entry which is preliminary data.</text>
</comment>
<dbReference type="CDD" id="cd00093">
    <property type="entry name" value="HTH_XRE"/>
    <property type="match status" value="1"/>
</dbReference>
<name>A0ABW2YGA0_9GAMM</name>
<dbReference type="EMBL" id="JBHTIF010000005">
    <property type="protein sequence ID" value="MFD0727450.1"/>
    <property type="molecule type" value="Genomic_DNA"/>
</dbReference>
<accession>A0ABW2YGA0</accession>
<organism evidence="1 2">
    <name type="scientific">Lysobacter brunescens</name>
    <dbReference type="NCBI Taxonomy" id="262323"/>
    <lineage>
        <taxon>Bacteria</taxon>
        <taxon>Pseudomonadati</taxon>
        <taxon>Pseudomonadota</taxon>
        <taxon>Gammaproteobacteria</taxon>
        <taxon>Lysobacterales</taxon>
        <taxon>Lysobacteraceae</taxon>
        <taxon>Lysobacter</taxon>
    </lineage>
</organism>
<proteinExistence type="predicted"/>